<dbReference type="STRING" id="246404.A0A507F6L5"/>
<feature type="region of interest" description="Disordered" evidence="2">
    <location>
        <begin position="19"/>
        <end position="65"/>
    </location>
</feature>
<dbReference type="PANTHER" id="PTHR21574:SF0">
    <property type="entry name" value="CENTROSOMAL PROTEIN OF 120 KDA"/>
    <property type="match status" value="1"/>
</dbReference>
<keyword evidence="6" id="KW-1185">Reference proteome</keyword>
<dbReference type="PROSITE" id="PS50004">
    <property type="entry name" value="C2"/>
    <property type="match status" value="1"/>
</dbReference>
<reference evidence="5 6" key="1">
    <citation type="journal article" date="2019" name="Sci. Rep.">
        <title>Comparative genomics of chytrid fungi reveal insights into the obligate biotrophic and pathogenic lifestyle of Synchytrium endobioticum.</title>
        <authorList>
            <person name="van de Vossenberg B.T.L.H."/>
            <person name="Warris S."/>
            <person name="Nguyen H.D.T."/>
            <person name="van Gent-Pelzer M.P.E."/>
            <person name="Joly D.L."/>
            <person name="van de Geest H.C."/>
            <person name="Bonants P.J.M."/>
            <person name="Smith D.S."/>
            <person name="Levesque C.A."/>
            <person name="van der Lee T.A.J."/>
        </authorList>
    </citation>
    <scope>NUCLEOTIDE SEQUENCE [LARGE SCALE GENOMIC DNA]</scope>
    <source>
        <strain evidence="5 6">CBS 675.73</strain>
    </source>
</reference>
<feature type="coiled-coil region" evidence="1">
    <location>
        <begin position="1552"/>
        <end position="1579"/>
    </location>
</feature>
<feature type="compositionally biased region" description="Polar residues" evidence="2">
    <location>
        <begin position="29"/>
        <end position="62"/>
    </location>
</feature>
<feature type="compositionally biased region" description="Basic and acidic residues" evidence="2">
    <location>
        <begin position="1060"/>
        <end position="1073"/>
    </location>
</feature>
<sequence>MLVQLLYLIAAANLAFADPPQGNPPLQGKSPQGNSPQGNSPQGNSPQGNSPQDNSPQGNSPQGKPIFKFAPIKGLSADKTLFFMDISNCGPPIEPPANSSSALLPINMVQSPASIGGHPAGIEFQFNNYGQSVYFTLCAPFISASELDKFMTTFNPVANQTNGVCTVVLPWDLDNSLVANCFSKSENKLSGTTRFTAWTDTLSASGSYNLEFEFEGDALKAAADTKTVIGAMTASFTVDMLDYNSDGAGTLEFHIAAKMDLNSPANSEVRTITGLDSVPAVATTPKLTMIGGDNFKYNSTVTCIPSTNPNQVATFSYLGSARVCIKSDVPDGDSEPDCDKRVPQHFQITFSLDSACKVSYKIKSNIVSAAVTDLSHTTKLFAPSTWKLALTSDFLKAAGFRIDALSLTITYKDKTATVDPNCLSAMFQPLESDAGNTILTFFANPLDKAAVFPTDLGCASGKLDAFVMPNVGSYRFGVNMRFMDSKVSRRDNNTAGNTSSIPATGGVSVTVTTDGSRNLASSAQLLGSGLAAVAAVSMNRVLVTVREGRNFSPVRFDGGGESRLYLQCRFNNEILTTDPVPFDEEPVWDTDLAWDISHKPLAFLRTQRAKLKLVCYAIDALNRRVQVGYVMLDLRTAASAVSSDLNAPLESGKENPSVWYPLLNVNTTKKTPMSVFKPELKIAFVIIQKIPPAATGSIPPISKQKRLKNLNIPSSAVSPKPMLISSPKAIRIQLYPDGATQPPSPAYQFNQNQTLFTTTSGLPIELTPTGCYQIGFNGPNWLLNFTIAFAENLAILRPHSLDSNAVATTPVEGYYFSYSFLGNTITTTPFPNLSKPSFPSERISFRIRASEHDFSQFLADVEVLVVSLCQEPGGEVIGYAEVPLMGVMADADEKSRDLATNADELGVVEASVGGFRKLPGAAGASISRSQSPGVNDMLRSSLARSIMANQEAHDPDTEDLKRRQKILETVVTFHDAKQQLPVSVDGKVAGLGISVIVSPDFQSDLIEAETGGLQRHLLGGAETEGYDENEFEEYDHQEVYDEQVKPVVSGSPELLGRRLVDPRHGAESPDLKTDMPVPQSPPIQTSFQQPAISQTEEFAKYTQQNQIPAMNAANLQMDQISQQRQPDLSRHPATKNQSLPAAVPKPAPWHQYRFSIDLRSICGIHPAHGPIFLKYSYAPFGTTAPITTYPPVKPTNPIATTSTHKPARLDLPNSFCAFEFVMGAERLLTYLEAVPLAIEVWNTDAYEKNVQIGVATVDLSAVCLKERKVVYEPVQVSLQSLDLVVGVVANKSDGGGEGGNEVGGGSGRIVKIADLRVVIALEDFGAVDDLDLLDETVAPVANAALSMADNAHSKHELWFDDPRAAERGPSPTFVKFSHGAGVKTIPNTTSKLAPSQQIRQRETTPPPQPASPTPSSIHETQEYRAALEVALWKRQEMASFKTHLLQLQTSLVEKLTAEFSKRDSKRVDAVAARVKDLERVETATRDLLLKLEDRDSVLKKGEEDLARRKEEVERYFRRKDDETKDTARRLGDEFKARVEMERVKALEAEAGRIRAVREREDVEVKLKRLESEFEQFRKNVMAGKVGGMGVTPAEMGEATVAAIKNELASVVAGAAATERRAESLEASKRHYKAQWIRTLRDLAKTKKLLQQEIEDRLRKSQKELDTVKMRLLAKEELGSVENERKMIDTMRREIAHLKSTSGVKEEKSVTFPENPRVNQKENTNAVAGGKESNGILQETKRQNLDPRIQAEVERLVKERDSLVDSGLYSRDDRLIRELDVRVGNLLKR</sequence>
<name>A0A507F6L5_9FUNG</name>
<evidence type="ECO:0000313" key="5">
    <source>
        <dbReference type="EMBL" id="TPX71270.1"/>
    </source>
</evidence>
<feature type="region of interest" description="Disordered" evidence="2">
    <location>
        <begin position="1377"/>
        <end position="1418"/>
    </location>
</feature>
<evidence type="ECO:0000256" key="2">
    <source>
        <dbReference type="SAM" id="MobiDB-lite"/>
    </source>
</evidence>
<dbReference type="InterPro" id="IPR022136">
    <property type="entry name" value="DUF3668"/>
</dbReference>
<evidence type="ECO:0000259" key="4">
    <source>
        <dbReference type="PROSITE" id="PS50004"/>
    </source>
</evidence>
<dbReference type="Pfam" id="PF00168">
    <property type="entry name" value="C2"/>
    <property type="match status" value="1"/>
</dbReference>
<dbReference type="GO" id="GO:0005815">
    <property type="term" value="C:microtubule organizing center"/>
    <property type="evidence" value="ECO:0007669"/>
    <property type="project" value="TreeGrafter"/>
</dbReference>
<gene>
    <name evidence="5" type="ORF">CcCBS67573_g06267</name>
</gene>
<dbReference type="Gene3D" id="2.60.40.150">
    <property type="entry name" value="C2 domain"/>
    <property type="match status" value="1"/>
</dbReference>
<feature type="signal peptide" evidence="3">
    <location>
        <begin position="1"/>
        <end position="17"/>
    </location>
</feature>
<organism evidence="5 6">
    <name type="scientific">Chytriomyces confervae</name>
    <dbReference type="NCBI Taxonomy" id="246404"/>
    <lineage>
        <taxon>Eukaryota</taxon>
        <taxon>Fungi</taxon>
        <taxon>Fungi incertae sedis</taxon>
        <taxon>Chytridiomycota</taxon>
        <taxon>Chytridiomycota incertae sedis</taxon>
        <taxon>Chytridiomycetes</taxon>
        <taxon>Chytridiales</taxon>
        <taxon>Chytriomycetaceae</taxon>
        <taxon>Chytriomyces</taxon>
    </lineage>
</organism>
<dbReference type="EMBL" id="QEAP01000259">
    <property type="protein sequence ID" value="TPX71270.1"/>
    <property type="molecule type" value="Genomic_DNA"/>
</dbReference>
<evidence type="ECO:0000256" key="1">
    <source>
        <dbReference type="SAM" id="Coils"/>
    </source>
</evidence>
<comment type="caution">
    <text evidence="5">The sequence shown here is derived from an EMBL/GenBank/DDBJ whole genome shotgun (WGS) entry which is preliminary data.</text>
</comment>
<dbReference type="InterPro" id="IPR035892">
    <property type="entry name" value="C2_domain_sf"/>
</dbReference>
<dbReference type="OrthoDB" id="332250at2759"/>
<dbReference type="PANTHER" id="PTHR21574">
    <property type="entry name" value="CENTROSOMAL PROTEIN OF 120 KDA"/>
    <property type="match status" value="1"/>
</dbReference>
<feature type="region of interest" description="Disordered" evidence="2">
    <location>
        <begin position="1119"/>
        <end position="1142"/>
    </location>
</feature>
<feature type="compositionally biased region" description="Polar residues" evidence="2">
    <location>
        <begin position="1385"/>
        <end position="1398"/>
    </location>
</feature>
<dbReference type="InterPro" id="IPR039893">
    <property type="entry name" value="CEP120-like"/>
</dbReference>
<feature type="domain" description="C2" evidence="4">
    <location>
        <begin position="521"/>
        <end position="647"/>
    </location>
</feature>
<proteinExistence type="predicted"/>
<feature type="compositionally biased region" description="Polar residues" evidence="2">
    <location>
        <begin position="493"/>
        <end position="502"/>
    </location>
</feature>
<evidence type="ECO:0000313" key="6">
    <source>
        <dbReference type="Proteomes" id="UP000320333"/>
    </source>
</evidence>
<keyword evidence="3" id="KW-0732">Signal</keyword>
<evidence type="ECO:0000256" key="3">
    <source>
        <dbReference type="SAM" id="SignalP"/>
    </source>
</evidence>
<dbReference type="SUPFAM" id="SSF49562">
    <property type="entry name" value="C2 domain (Calcium/lipid-binding domain, CaLB)"/>
    <property type="match status" value="1"/>
</dbReference>
<dbReference type="InterPro" id="IPR000008">
    <property type="entry name" value="C2_dom"/>
</dbReference>
<feature type="chain" id="PRO_5021439080" description="C2 domain-containing protein" evidence="3">
    <location>
        <begin position="18"/>
        <end position="1788"/>
    </location>
</feature>
<dbReference type="Pfam" id="PF12416">
    <property type="entry name" value="DUF3668"/>
    <property type="match status" value="1"/>
</dbReference>
<dbReference type="Proteomes" id="UP000320333">
    <property type="component" value="Unassembled WGS sequence"/>
</dbReference>
<protein>
    <recommendedName>
        <fullName evidence="4">C2 domain-containing protein</fullName>
    </recommendedName>
</protein>
<feature type="region of interest" description="Disordered" evidence="2">
    <location>
        <begin position="488"/>
        <end position="507"/>
    </location>
</feature>
<keyword evidence="1" id="KW-0175">Coiled coil</keyword>
<feature type="region of interest" description="Disordered" evidence="2">
    <location>
        <begin position="1060"/>
        <end position="1085"/>
    </location>
</feature>
<feature type="coiled-coil region" evidence="1">
    <location>
        <begin position="1614"/>
        <end position="1700"/>
    </location>
</feature>
<dbReference type="GO" id="GO:0010564">
    <property type="term" value="P:regulation of cell cycle process"/>
    <property type="evidence" value="ECO:0007669"/>
    <property type="project" value="TreeGrafter"/>
</dbReference>
<accession>A0A507F6L5</accession>